<evidence type="ECO:0000256" key="5">
    <source>
        <dbReference type="PROSITE-ProRule" id="PRU00146"/>
    </source>
</evidence>
<dbReference type="OrthoDB" id="336088at2759"/>
<evidence type="ECO:0000256" key="4">
    <source>
        <dbReference type="ARBA" id="ARBA00022833"/>
    </source>
</evidence>
<protein>
    <submittedName>
        <fullName evidence="7">Histone-lysine N-methyltransferase ATXR5</fullName>
    </submittedName>
</protein>
<dbReference type="InterPro" id="IPR011011">
    <property type="entry name" value="Znf_FYVE_PHD"/>
</dbReference>
<evidence type="ECO:0000256" key="1">
    <source>
        <dbReference type="ARBA" id="ARBA00004123"/>
    </source>
</evidence>
<dbReference type="AlphaFoldDB" id="A0A2P6MQD9"/>
<evidence type="ECO:0000313" key="7">
    <source>
        <dbReference type="EMBL" id="PRP73910.1"/>
    </source>
</evidence>
<dbReference type="GO" id="GO:0005634">
    <property type="term" value="C:nucleus"/>
    <property type="evidence" value="ECO:0007669"/>
    <property type="project" value="UniProtKB-SubCell"/>
</dbReference>
<dbReference type="GO" id="GO:0008270">
    <property type="term" value="F:zinc ion binding"/>
    <property type="evidence" value="ECO:0007669"/>
    <property type="project" value="UniProtKB-KW"/>
</dbReference>
<keyword evidence="3 5" id="KW-0863">Zinc-finger</keyword>
<proteinExistence type="predicted"/>
<keyword evidence="4" id="KW-0862">Zinc</keyword>
<keyword evidence="8" id="KW-1185">Reference proteome</keyword>
<dbReference type="PANTHER" id="PTHR45915">
    <property type="entry name" value="TRANSCRIPTION INTERMEDIARY FACTOR"/>
    <property type="match status" value="1"/>
</dbReference>
<evidence type="ECO:0000256" key="2">
    <source>
        <dbReference type="ARBA" id="ARBA00022723"/>
    </source>
</evidence>
<comment type="caution">
    <text evidence="7">The sequence shown here is derived from an EMBL/GenBank/DDBJ whole genome shotgun (WGS) entry which is preliminary data.</text>
</comment>
<dbReference type="GO" id="GO:0032259">
    <property type="term" value="P:methylation"/>
    <property type="evidence" value="ECO:0007669"/>
    <property type="project" value="UniProtKB-KW"/>
</dbReference>
<evidence type="ECO:0000256" key="3">
    <source>
        <dbReference type="ARBA" id="ARBA00022771"/>
    </source>
</evidence>
<dbReference type="Pfam" id="PF00628">
    <property type="entry name" value="PHD"/>
    <property type="match status" value="1"/>
</dbReference>
<gene>
    <name evidence="7" type="ORF">PROFUN_16548</name>
</gene>
<dbReference type="InterPro" id="IPR001965">
    <property type="entry name" value="Znf_PHD"/>
</dbReference>
<dbReference type="STRING" id="1890364.A0A2P6MQD9"/>
<dbReference type="Gene3D" id="3.30.40.10">
    <property type="entry name" value="Zinc/RING finger domain, C3HC4 (zinc finger)"/>
    <property type="match status" value="1"/>
</dbReference>
<dbReference type="SUPFAM" id="SSF57903">
    <property type="entry name" value="FYVE/PHD zinc finger"/>
    <property type="match status" value="1"/>
</dbReference>
<evidence type="ECO:0000313" key="8">
    <source>
        <dbReference type="Proteomes" id="UP000241769"/>
    </source>
</evidence>
<dbReference type="GO" id="GO:0000785">
    <property type="term" value="C:chromatin"/>
    <property type="evidence" value="ECO:0007669"/>
    <property type="project" value="TreeGrafter"/>
</dbReference>
<keyword evidence="2" id="KW-0479">Metal-binding</keyword>
<accession>A0A2P6MQD9</accession>
<keyword evidence="7" id="KW-0489">Methyltransferase</keyword>
<name>A0A2P6MQD9_9EUKA</name>
<dbReference type="Proteomes" id="UP000241769">
    <property type="component" value="Unassembled WGS sequence"/>
</dbReference>
<keyword evidence="7" id="KW-0808">Transferase</keyword>
<dbReference type="PANTHER" id="PTHR45915:SF2">
    <property type="entry name" value="TOUTATIS, ISOFORM E"/>
    <property type="match status" value="1"/>
</dbReference>
<dbReference type="GO" id="GO:0008168">
    <property type="term" value="F:methyltransferase activity"/>
    <property type="evidence" value="ECO:0007669"/>
    <property type="project" value="UniProtKB-KW"/>
</dbReference>
<comment type="subcellular location">
    <subcellularLocation>
        <location evidence="1">Nucleus</location>
    </subcellularLocation>
</comment>
<dbReference type="SMART" id="SM00249">
    <property type="entry name" value="PHD"/>
    <property type="match status" value="1"/>
</dbReference>
<dbReference type="InterPro" id="IPR013083">
    <property type="entry name" value="Znf_RING/FYVE/PHD"/>
</dbReference>
<dbReference type="InterPro" id="IPR019787">
    <property type="entry name" value="Znf_PHD-finger"/>
</dbReference>
<organism evidence="7 8">
    <name type="scientific">Planoprotostelium fungivorum</name>
    <dbReference type="NCBI Taxonomy" id="1890364"/>
    <lineage>
        <taxon>Eukaryota</taxon>
        <taxon>Amoebozoa</taxon>
        <taxon>Evosea</taxon>
        <taxon>Variosea</taxon>
        <taxon>Cavosteliida</taxon>
        <taxon>Cavosteliaceae</taxon>
        <taxon>Planoprotostelium</taxon>
    </lineage>
</organism>
<feature type="domain" description="PHD-type" evidence="6">
    <location>
        <begin position="98"/>
        <end position="149"/>
    </location>
</feature>
<reference evidence="7 8" key="1">
    <citation type="journal article" date="2018" name="Genome Biol. Evol.">
        <title>Multiple Roots of Fruiting Body Formation in Amoebozoa.</title>
        <authorList>
            <person name="Hillmann F."/>
            <person name="Forbes G."/>
            <person name="Novohradska S."/>
            <person name="Ferling I."/>
            <person name="Riege K."/>
            <person name="Groth M."/>
            <person name="Westermann M."/>
            <person name="Marz M."/>
            <person name="Spaller T."/>
            <person name="Winckler T."/>
            <person name="Schaap P."/>
            <person name="Glockner G."/>
        </authorList>
    </citation>
    <scope>NUCLEOTIDE SEQUENCE [LARGE SCALE GENOMIC DNA]</scope>
    <source>
        <strain evidence="7 8">Jena</strain>
    </source>
</reference>
<sequence>MDITSGLLAPANRCNSTKVNQNNQILNGGALGMISMAQTSQSTAHIQRGDFTGRYMRELSDKVKRSLMVNGGSFERTGKSVTPSWYLVEEPDEDDSDDVRCCVCRSGRKPDSMLLCDGKDCQRGCHMHCLRPRLVVPADTWLCPVCKFNRTLSEE</sequence>
<dbReference type="EMBL" id="MDYQ01000525">
    <property type="protein sequence ID" value="PRP73910.1"/>
    <property type="molecule type" value="Genomic_DNA"/>
</dbReference>
<dbReference type="PROSITE" id="PS50016">
    <property type="entry name" value="ZF_PHD_2"/>
    <property type="match status" value="1"/>
</dbReference>
<dbReference type="InParanoid" id="A0A2P6MQD9"/>
<evidence type="ECO:0000259" key="6">
    <source>
        <dbReference type="PROSITE" id="PS50016"/>
    </source>
</evidence>